<dbReference type="InterPro" id="IPR015375">
    <property type="entry name" value="NADH_PPase-like_N"/>
</dbReference>
<evidence type="ECO:0000313" key="12">
    <source>
        <dbReference type="EMBL" id="EFV13014.2"/>
    </source>
</evidence>
<evidence type="ECO:0000256" key="5">
    <source>
        <dbReference type="ARBA" id="ARBA00022723"/>
    </source>
</evidence>
<dbReference type="InterPro" id="IPR049734">
    <property type="entry name" value="NudC-like_C"/>
</dbReference>
<evidence type="ECO:0000256" key="1">
    <source>
        <dbReference type="ARBA" id="ARBA00001946"/>
    </source>
</evidence>
<accession>E5XRJ6</accession>
<dbReference type="GO" id="GO:0035529">
    <property type="term" value="F:NADH pyrophosphatase activity"/>
    <property type="evidence" value="ECO:0007669"/>
    <property type="project" value="TreeGrafter"/>
</dbReference>
<dbReference type="AlphaFoldDB" id="E5XRJ6"/>
<evidence type="ECO:0000256" key="7">
    <source>
        <dbReference type="ARBA" id="ARBA00022842"/>
    </source>
</evidence>
<dbReference type="EMBL" id="ACZI02000002">
    <property type="protein sequence ID" value="EFV13014.2"/>
    <property type="molecule type" value="Genomic_DNA"/>
</dbReference>
<evidence type="ECO:0000313" key="13">
    <source>
        <dbReference type="Proteomes" id="UP000004816"/>
    </source>
</evidence>
<evidence type="ECO:0000256" key="3">
    <source>
        <dbReference type="ARBA" id="ARBA00009595"/>
    </source>
</evidence>
<dbReference type="InterPro" id="IPR000086">
    <property type="entry name" value="NUDIX_hydrolase_dom"/>
</dbReference>
<keyword evidence="7" id="KW-0460">Magnesium</keyword>
<evidence type="ECO:0000256" key="2">
    <source>
        <dbReference type="ARBA" id="ARBA00001947"/>
    </source>
</evidence>
<dbReference type="PANTHER" id="PTHR42904">
    <property type="entry name" value="NUDIX HYDROLASE, NUDC SUBFAMILY"/>
    <property type="match status" value="1"/>
</dbReference>
<reference evidence="12 13" key="1">
    <citation type="journal article" date="2011" name="Stand. Genomic Sci.">
        <title>High quality draft genome sequence of Segniliparus rugosus CDC 945(T)= (ATCC BAA-974(T)).</title>
        <authorList>
            <person name="Earl A.M."/>
            <person name="Desjardins C.A."/>
            <person name="Fitzgerald M.G."/>
            <person name="Arachchi H.M."/>
            <person name="Zeng Q."/>
            <person name="Mehta T."/>
            <person name="Griggs A."/>
            <person name="Birren B.W."/>
            <person name="Toney N.C."/>
            <person name="Carr J."/>
            <person name="Posey J."/>
            <person name="Butler W.R."/>
        </authorList>
    </citation>
    <scope>NUCLEOTIDE SEQUENCE [LARGE SCALE GENOMIC DNA]</scope>
    <source>
        <strain evidence="13">ATCC BAA-974 / DSM 45345 / CCUG 50838 / CIP 108380 / JCM 13579 / CDC 945</strain>
    </source>
</reference>
<evidence type="ECO:0000256" key="8">
    <source>
        <dbReference type="ARBA" id="ARBA00023027"/>
    </source>
</evidence>
<evidence type="ECO:0000256" key="10">
    <source>
        <dbReference type="ARBA" id="ARBA00023679"/>
    </source>
</evidence>
<comment type="catalytic activity">
    <reaction evidence="10">
        <text>a 5'-end NAD(+)-phospho-ribonucleoside in mRNA + H2O = a 5'-end phospho-adenosine-phospho-ribonucleoside in mRNA + beta-nicotinamide D-ribonucleotide + 2 H(+)</text>
        <dbReference type="Rhea" id="RHEA:60876"/>
        <dbReference type="Rhea" id="RHEA-COMP:15698"/>
        <dbReference type="Rhea" id="RHEA-COMP:15719"/>
        <dbReference type="ChEBI" id="CHEBI:14649"/>
        <dbReference type="ChEBI" id="CHEBI:15377"/>
        <dbReference type="ChEBI" id="CHEBI:15378"/>
        <dbReference type="ChEBI" id="CHEBI:144029"/>
        <dbReference type="ChEBI" id="CHEBI:144051"/>
    </reaction>
    <physiologicalReaction direction="left-to-right" evidence="10">
        <dbReference type="Rhea" id="RHEA:60877"/>
    </physiologicalReaction>
</comment>
<dbReference type="SUPFAM" id="SSF55811">
    <property type="entry name" value="Nudix"/>
    <property type="match status" value="1"/>
</dbReference>
<dbReference type="STRING" id="679197.HMPREF9336_02118"/>
<dbReference type="NCBIfam" id="NF001299">
    <property type="entry name" value="PRK00241.1"/>
    <property type="match status" value="1"/>
</dbReference>
<dbReference type="eggNOG" id="COG2816">
    <property type="taxonomic scope" value="Bacteria"/>
</dbReference>
<dbReference type="FunFam" id="3.90.79.10:FF:000048">
    <property type="entry name" value="NADH pyrophosphatase"/>
    <property type="match status" value="1"/>
</dbReference>
<evidence type="ECO:0000256" key="4">
    <source>
        <dbReference type="ARBA" id="ARBA00012381"/>
    </source>
</evidence>
<keyword evidence="6" id="KW-0378">Hydrolase</keyword>
<comment type="caution">
    <text evidence="12">The sequence shown here is derived from an EMBL/GenBank/DDBJ whole genome shotgun (WGS) entry which is preliminary data.</text>
</comment>
<dbReference type="InterPro" id="IPR015797">
    <property type="entry name" value="NUDIX_hydrolase-like_dom_sf"/>
</dbReference>
<dbReference type="Proteomes" id="UP000004816">
    <property type="component" value="Unassembled WGS sequence"/>
</dbReference>
<dbReference type="Gene3D" id="3.90.79.10">
    <property type="entry name" value="Nucleoside Triphosphate Pyrophosphohydrolase"/>
    <property type="match status" value="1"/>
</dbReference>
<gene>
    <name evidence="12" type="ORF">HMPREF9336_02118</name>
</gene>
<dbReference type="Gene3D" id="3.90.79.20">
    <property type="match status" value="1"/>
</dbReference>
<dbReference type="GO" id="GO:0005829">
    <property type="term" value="C:cytosol"/>
    <property type="evidence" value="ECO:0007669"/>
    <property type="project" value="TreeGrafter"/>
</dbReference>
<dbReference type="GO" id="GO:0019677">
    <property type="term" value="P:NAD+ catabolic process"/>
    <property type="evidence" value="ECO:0007669"/>
    <property type="project" value="TreeGrafter"/>
</dbReference>
<dbReference type="GO" id="GO:0006742">
    <property type="term" value="P:NADP+ catabolic process"/>
    <property type="evidence" value="ECO:0007669"/>
    <property type="project" value="TreeGrafter"/>
</dbReference>
<dbReference type="CDD" id="cd03429">
    <property type="entry name" value="NUDIX_NADH_pyrophosphatase_Nudt13"/>
    <property type="match status" value="1"/>
</dbReference>
<keyword evidence="5" id="KW-0479">Metal-binding</keyword>
<protein>
    <recommendedName>
        <fullName evidence="4">NAD(+) diphosphatase</fullName>
        <ecNumber evidence="4">3.6.1.22</ecNumber>
    </recommendedName>
</protein>
<dbReference type="InterPro" id="IPR050241">
    <property type="entry name" value="NAD-cap_RNA_hydrolase_NudC"/>
</dbReference>
<dbReference type="Pfam" id="PF00293">
    <property type="entry name" value="NUDIX"/>
    <property type="match status" value="1"/>
</dbReference>
<keyword evidence="8" id="KW-0520">NAD</keyword>
<keyword evidence="9" id="KW-0464">Manganese</keyword>
<evidence type="ECO:0000256" key="6">
    <source>
        <dbReference type="ARBA" id="ARBA00022801"/>
    </source>
</evidence>
<organism evidence="12 13">
    <name type="scientific">Segniliparus rugosus (strain ATCC BAA-974 / DSM 45345 / CCUG 50838 / CIP 108380 / JCM 13579 / CDC 945)</name>
    <dbReference type="NCBI Taxonomy" id="679197"/>
    <lineage>
        <taxon>Bacteria</taxon>
        <taxon>Bacillati</taxon>
        <taxon>Actinomycetota</taxon>
        <taxon>Actinomycetes</taxon>
        <taxon>Mycobacteriales</taxon>
        <taxon>Segniliparaceae</taxon>
        <taxon>Segniliparus</taxon>
    </lineage>
</organism>
<sequence>MGFSLIDPPLLSRAQLDRNERLRADQAALAVGWRAGRALRVTRRGQLAARGGALALCPASELADEPPAEGAVFLGEINLGEAAETHVWAVQVPELDSAEFGGELLDLRSAGHTLSAVEASLATTAVAMLGWQGRSKFAPWSGEPMALAKGGWVRVAPDGKEEFPRTDPAVICLVHDGADQVLLARQPIWPQRWFSVLAGFCEPGESLEQCVEREISEEVGVEVSEIGYLGSQPWPFPRSLMLGFEAVADPAQPLVLADGEIEEARWFHLDEVAEALARRRDWGDVPEAPLLLPGSISIARAMIESWVQSRRAGV</sequence>
<dbReference type="PROSITE" id="PS00893">
    <property type="entry name" value="NUDIX_BOX"/>
    <property type="match status" value="1"/>
</dbReference>
<dbReference type="PROSITE" id="PS51462">
    <property type="entry name" value="NUDIX"/>
    <property type="match status" value="1"/>
</dbReference>
<dbReference type="PANTHER" id="PTHR42904:SF6">
    <property type="entry name" value="NAD-CAPPED RNA HYDROLASE NUDT12"/>
    <property type="match status" value="1"/>
</dbReference>
<comment type="similarity">
    <text evidence="3">Belongs to the Nudix hydrolase family. NudC subfamily.</text>
</comment>
<dbReference type="GO" id="GO:0046872">
    <property type="term" value="F:metal ion binding"/>
    <property type="evidence" value="ECO:0007669"/>
    <property type="project" value="UniProtKB-KW"/>
</dbReference>
<comment type="cofactor">
    <cofactor evidence="2">
        <name>Zn(2+)</name>
        <dbReference type="ChEBI" id="CHEBI:29105"/>
    </cofactor>
</comment>
<dbReference type="HOGENOM" id="CLU_037162_0_4_11"/>
<dbReference type="Pfam" id="PF09296">
    <property type="entry name" value="NUDIX-like"/>
    <property type="match status" value="1"/>
</dbReference>
<comment type="cofactor">
    <cofactor evidence="1">
        <name>Mg(2+)</name>
        <dbReference type="ChEBI" id="CHEBI:18420"/>
    </cofactor>
</comment>
<feature type="domain" description="Nudix hydrolase" evidence="11">
    <location>
        <begin position="164"/>
        <end position="290"/>
    </location>
</feature>
<name>E5XRJ6_SEGRC</name>
<dbReference type="InterPro" id="IPR020084">
    <property type="entry name" value="NUDIX_hydrolase_CS"/>
</dbReference>
<keyword evidence="13" id="KW-1185">Reference proteome</keyword>
<evidence type="ECO:0000259" key="11">
    <source>
        <dbReference type="PROSITE" id="PS51462"/>
    </source>
</evidence>
<proteinExistence type="inferred from homology"/>
<evidence type="ECO:0000256" key="9">
    <source>
        <dbReference type="ARBA" id="ARBA00023211"/>
    </source>
</evidence>
<dbReference type="EC" id="3.6.1.22" evidence="4"/>